<dbReference type="InterPro" id="IPR012062">
    <property type="entry name" value="GatZ/KbaZ-like"/>
</dbReference>
<dbReference type="STRING" id="1123755.SAMN05444714_2042"/>
<name>A0A1I6MM58_9RHOB</name>
<dbReference type="Proteomes" id="UP000198926">
    <property type="component" value="Unassembled WGS sequence"/>
</dbReference>
<dbReference type="OrthoDB" id="1672942at2"/>
<comment type="pathway">
    <text evidence="1">Carbohydrate metabolism.</text>
</comment>
<reference evidence="2 3" key="1">
    <citation type="submission" date="2016-10" db="EMBL/GenBank/DDBJ databases">
        <authorList>
            <person name="de Groot N.N."/>
        </authorList>
    </citation>
    <scope>NUCLEOTIDE SEQUENCE [LARGE SCALE GENOMIC DNA]</scope>
    <source>
        <strain evidence="2 3">DSM 29433</strain>
    </source>
</reference>
<protein>
    <submittedName>
        <fullName evidence="2">Tagatose-bisphosphate aldolase noncatalytic subunit</fullName>
    </submittedName>
</protein>
<evidence type="ECO:0000313" key="2">
    <source>
        <dbReference type="EMBL" id="SFS16780.1"/>
    </source>
</evidence>
<dbReference type="PIRSF" id="PIRSF009264">
    <property type="entry name" value="TagBP_ald_AgaZ"/>
    <property type="match status" value="1"/>
</dbReference>
<dbReference type="InterPro" id="IPR050303">
    <property type="entry name" value="GatZ_KbaZ_carbometab"/>
</dbReference>
<dbReference type="SUPFAM" id="SSF51569">
    <property type="entry name" value="Aldolase"/>
    <property type="match status" value="1"/>
</dbReference>
<accession>A0A1I6MM58</accession>
<keyword evidence="3" id="KW-1185">Reference proteome</keyword>
<dbReference type="Pfam" id="PF08013">
    <property type="entry name" value="GatZ_KbaZ-like"/>
    <property type="match status" value="1"/>
</dbReference>
<dbReference type="InterPro" id="IPR013785">
    <property type="entry name" value="Aldolase_TIM"/>
</dbReference>
<proteinExistence type="predicted"/>
<gene>
    <name evidence="2" type="ORF">SAMN05444714_2042</name>
</gene>
<dbReference type="GO" id="GO:0009401">
    <property type="term" value="P:phosphoenolpyruvate-dependent sugar phosphotransferase system"/>
    <property type="evidence" value="ECO:0007669"/>
    <property type="project" value="TreeGrafter"/>
</dbReference>
<dbReference type="GO" id="GO:0005886">
    <property type="term" value="C:plasma membrane"/>
    <property type="evidence" value="ECO:0007669"/>
    <property type="project" value="TreeGrafter"/>
</dbReference>
<dbReference type="RefSeq" id="WP_090207211.1">
    <property type="nucleotide sequence ID" value="NZ_FOZM01000001.1"/>
</dbReference>
<dbReference type="PANTHER" id="PTHR32502">
    <property type="entry name" value="N-ACETYLGALACTOSAMINE PERMEASE II COMPONENT-RELATED"/>
    <property type="match status" value="1"/>
</dbReference>
<evidence type="ECO:0000256" key="1">
    <source>
        <dbReference type="ARBA" id="ARBA00005007"/>
    </source>
</evidence>
<sequence>MVEQLRNIIRRNRAGEAVAIPSVCSAHPDVLRASLSLAADLGRPVVIEATSNQVNQDGGYTGMTPLSFVDFVHARADETAIDRAQIIFGGDHLGPQAWRANEASIAMAKAEQLVKDYVAAGFHKIHLDCSEGCAGEPAQLGDDVTAARSARLAKVCAEVHDDLLFVVGTEVPPPGGARVDEDGDIPATSPDAARETLVAHDAAFGSLADQIGGLVVQPGVEFSPTKVHDLPRDRDPKLLAALADHPHICLEAHSTDYQDACVYPRLAELGFAFQKVGPALTFAYRKALYALDQLRDNKGALERAMETVMQGDPSKWNGHYSGNAAELYHQRHFGLADRIRYYWPQKAAQAAVQDLIADFSGTLPDHALAEVFSPDVLARAEKLNGPQTQRLIDAEIQSALAPYFFEEAA</sequence>
<evidence type="ECO:0000313" key="3">
    <source>
        <dbReference type="Proteomes" id="UP000198926"/>
    </source>
</evidence>
<dbReference type="AlphaFoldDB" id="A0A1I6MM58"/>
<organism evidence="2 3">
    <name type="scientific">Yoonia litorea</name>
    <dbReference type="NCBI Taxonomy" id="1123755"/>
    <lineage>
        <taxon>Bacteria</taxon>
        <taxon>Pseudomonadati</taxon>
        <taxon>Pseudomonadota</taxon>
        <taxon>Alphaproteobacteria</taxon>
        <taxon>Rhodobacterales</taxon>
        <taxon>Paracoccaceae</taxon>
        <taxon>Yoonia</taxon>
    </lineage>
</organism>
<dbReference type="GO" id="GO:0005975">
    <property type="term" value="P:carbohydrate metabolic process"/>
    <property type="evidence" value="ECO:0007669"/>
    <property type="project" value="InterPro"/>
</dbReference>
<dbReference type="EMBL" id="FOZM01000001">
    <property type="protein sequence ID" value="SFS16780.1"/>
    <property type="molecule type" value="Genomic_DNA"/>
</dbReference>
<dbReference type="Gene3D" id="3.20.20.70">
    <property type="entry name" value="Aldolase class I"/>
    <property type="match status" value="1"/>
</dbReference>
<dbReference type="PANTHER" id="PTHR32502:SF2">
    <property type="entry name" value="D-TAGATOSE-1,6-BISPHOSPHATE ALDOLASE SUBUNIT KBAZ"/>
    <property type="match status" value="1"/>
</dbReference>
<dbReference type="Gene3D" id="1.10.400.20">
    <property type="entry name" value="putative tagatose 6-phosphate kinase domain like"/>
    <property type="match status" value="1"/>
</dbReference>